<dbReference type="AlphaFoldDB" id="A0AAW2G4C0"/>
<reference evidence="2 3" key="1">
    <citation type="submission" date="2023-03" db="EMBL/GenBank/DDBJ databases">
        <title>High recombination rates correlate with genetic variation in Cardiocondyla obscurior ants.</title>
        <authorList>
            <person name="Errbii M."/>
        </authorList>
    </citation>
    <scope>NUCLEOTIDE SEQUENCE [LARGE SCALE GENOMIC DNA]</scope>
    <source>
        <strain evidence="2">Alpha-2009</strain>
        <tissue evidence="2">Whole body</tissue>
    </source>
</reference>
<feature type="transmembrane region" description="Helical" evidence="1">
    <location>
        <begin position="67"/>
        <end position="87"/>
    </location>
</feature>
<name>A0AAW2G4C0_9HYME</name>
<gene>
    <name evidence="2" type="ORF">PUN28_008590</name>
</gene>
<proteinExistence type="predicted"/>
<keyword evidence="3" id="KW-1185">Reference proteome</keyword>
<protein>
    <submittedName>
        <fullName evidence="2">Uncharacterized protein</fullName>
    </submittedName>
</protein>
<accession>A0AAW2G4C0</accession>
<keyword evidence="1" id="KW-0472">Membrane</keyword>
<keyword evidence="1" id="KW-1133">Transmembrane helix</keyword>
<dbReference type="EMBL" id="JADYXP020000007">
    <property type="protein sequence ID" value="KAL0120972.1"/>
    <property type="molecule type" value="Genomic_DNA"/>
</dbReference>
<evidence type="ECO:0000313" key="2">
    <source>
        <dbReference type="EMBL" id="KAL0120972.1"/>
    </source>
</evidence>
<evidence type="ECO:0000313" key="3">
    <source>
        <dbReference type="Proteomes" id="UP001430953"/>
    </source>
</evidence>
<dbReference type="Proteomes" id="UP001430953">
    <property type="component" value="Unassembled WGS sequence"/>
</dbReference>
<comment type="caution">
    <text evidence="2">The sequence shown here is derived from an EMBL/GenBank/DDBJ whole genome shotgun (WGS) entry which is preliminary data.</text>
</comment>
<sequence length="149" mass="17165">MQKHPSAGMTRLFSKLQLISLRYGRVLFCYTNKGSPTSRDVTRPRDTCGQIGAGRAASVRRVLNFEIFLTTNMIGSILFAINSIRYIDHERRKIKIGSFQRVFLRVSLHTSKRKIEREREGTGGKKKVRAETRARNLQTFRINAVYIMT</sequence>
<organism evidence="2 3">
    <name type="scientific">Cardiocondyla obscurior</name>
    <dbReference type="NCBI Taxonomy" id="286306"/>
    <lineage>
        <taxon>Eukaryota</taxon>
        <taxon>Metazoa</taxon>
        <taxon>Ecdysozoa</taxon>
        <taxon>Arthropoda</taxon>
        <taxon>Hexapoda</taxon>
        <taxon>Insecta</taxon>
        <taxon>Pterygota</taxon>
        <taxon>Neoptera</taxon>
        <taxon>Endopterygota</taxon>
        <taxon>Hymenoptera</taxon>
        <taxon>Apocrita</taxon>
        <taxon>Aculeata</taxon>
        <taxon>Formicoidea</taxon>
        <taxon>Formicidae</taxon>
        <taxon>Myrmicinae</taxon>
        <taxon>Cardiocondyla</taxon>
    </lineage>
</organism>
<keyword evidence="1" id="KW-0812">Transmembrane</keyword>
<evidence type="ECO:0000256" key="1">
    <source>
        <dbReference type="SAM" id="Phobius"/>
    </source>
</evidence>